<dbReference type="Gene3D" id="1.10.10.10">
    <property type="entry name" value="Winged helix-like DNA-binding domain superfamily/Winged helix DNA-binding domain"/>
    <property type="match status" value="1"/>
</dbReference>
<dbReference type="Pfam" id="PF00126">
    <property type="entry name" value="HTH_1"/>
    <property type="match status" value="1"/>
</dbReference>
<evidence type="ECO:0000256" key="4">
    <source>
        <dbReference type="ARBA" id="ARBA00023163"/>
    </source>
</evidence>
<feature type="domain" description="HTH lysR-type" evidence="5">
    <location>
        <begin position="1"/>
        <end position="59"/>
    </location>
</feature>
<evidence type="ECO:0000313" key="7">
    <source>
        <dbReference type="Proteomes" id="UP000240987"/>
    </source>
</evidence>
<protein>
    <recommendedName>
        <fullName evidence="5">HTH lysR-type domain-containing protein</fullName>
    </recommendedName>
</protein>
<accession>A0A2T3J7P9</accession>
<dbReference type="Pfam" id="PF03466">
    <property type="entry name" value="LysR_substrate"/>
    <property type="match status" value="1"/>
</dbReference>
<comment type="caution">
    <text evidence="6">The sequence shown here is derived from an EMBL/GenBank/DDBJ whole genome shotgun (WGS) entry which is preliminary data.</text>
</comment>
<dbReference type="SUPFAM" id="SSF53850">
    <property type="entry name" value="Periplasmic binding protein-like II"/>
    <property type="match status" value="1"/>
</dbReference>
<dbReference type="InterPro" id="IPR036390">
    <property type="entry name" value="WH_DNA-bd_sf"/>
</dbReference>
<comment type="similarity">
    <text evidence="1">Belongs to the LysR transcriptional regulatory family.</text>
</comment>
<dbReference type="InterPro" id="IPR036388">
    <property type="entry name" value="WH-like_DNA-bd_sf"/>
</dbReference>
<dbReference type="InterPro" id="IPR000847">
    <property type="entry name" value="LysR_HTH_N"/>
</dbReference>
<keyword evidence="7" id="KW-1185">Reference proteome</keyword>
<organism evidence="6 7">
    <name type="scientific">Photobacterium frigidiphilum</name>
    <dbReference type="NCBI Taxonomy" id="264736"/>
    <lineage>
        <taxon>Bacteria</taxon>
        <taxon>Pseudomonadati</taxon>
        <taxon>Pseudomonadota</taxon>
        <taxon>Gammaproteobacteria</taxon>
        <taxon>Vibrionales</taxon>
        <taxon>Vibrionaceae</taxon>
        <taxon>Photobacterium</taxon>
    </lineage>
</organism>
<evidence type="ECO:0000259" key="5">
    <source>
        <dbReference type="PROSITE" id="PS50931"/>
    </source>
</evidence>
<keyword evidence="3" id="KW-0238">DNA-binding</keyword>
<dbReference type="CDD" id="cd05466">
    <property type="entry name" value="PBP2_LTTR_substrate"/>
    <property type="match status" value="1"/>
</dbReference>
<evidence type="ECO:0000256" key="2">
    <source>
        <dbReference type="ARBA" id="ARBA00023015"/>
    </source>
</evidence>
<dbReference type="RefSeq" id="WP_107245463.1">
    <property type="nucleotide sequence ID" value="NZ_PYMJ01000043.1"/>
</dbReference>
<dbReference type="GO" id="GO:0003700">
    <property type="term" value="F:DNA-binding transcription factor activity"/>
    <property type="evidence" value="ECO:0007669"/>
    <property type="project" value="InterPro"/>
</dbReference>
<keyword evidence="4" id="KW-0804">Transcription</keyword>
<dbReference type="Gene3D" id="3.40.190.290">
    <property type="match status" value="1"/>
</dbReference>
<reference evidence="6 7" key="1">
    <citation type="submission" date="2018-01" db="EMBL/GenBank/DDBJ databases">
        <title>Whole genome sequencing of Histamine producing bacteria.</title>
        <authorList>
            <person name="Butler K."/>
        </authorList>
    </citation>
    <scope>NUCLEOTIDE SEQUENCE [LARGE SCALE GENOMIC DNA]</scope>
    <source>
        <strain evidence="6 7">JCM 12947</strain>
    </source>
</reference>
<name>A0A2T3J7P9_9GAMM</name>
<dbReference type="InterPro" id="IPR005119">
    <property type="entry name" value="LysR_subst-bd"/>
</dbReference>
<dbReference type="SUPFAM" id="SSF46785">
    <property type="entry name" value="Winged helix' DNA-binding domain"/>
    <property type="match status" value="1"/>
</dbReference>
<sequence length="303" mass="33725">MVQNDCLRAMLAVKQAGSISTAAKIVGKSPSQVSAWLSSLEIDMGLTLINREGYRANLTPEGEVIARYAKDVLSELENIDSKMTIPALADPAQLNIALLDALPVAPFRDVMWQLQQYKPDLGIQIEHLHTGDILQGIELGEVDFGVIFFHGNVYSGITEHIMGYTEIVTVVAADHELAKNPHEFSTDDRLGHLQLLPASYLGFGIDKVSKYSENYWLLDSFEMLLSLLEKGVGWAELPRHWVEPLLRAGKLIQLKPKGVSPLWWPLQLVWRKHRPLDSTALWLIEKLTSPKPGLSVAGLPFCD</sequence>
<gene>
    <name evidence="6" type="ORF">C9J12_25935</name>
</gene>
<dbReference type="OrthoDB" id="9815676at2"/>
<evidence type="ECO:0000256" key="1">
    <source>
        <dbReference type="ARBA" id="ARBA00009437"/>
    </source>
</evidence>
<keyword evidence="2" id="KW-0805">Transcription regulation</keyword>
<dbReference type="Proteomes" id="UP000240987">
    <property type="component" value="Unassembled WGS sequence"/>
</dbReference>
<dbReference type="PROSITE" id="PS50931">
    <property type="entry name" value="HTH_LYSR"/>
    <property type="match status" value="1"/>
</dbReference>
<evidence type="ECO:0000256" key="3">
    <source>
        <dbReference type="ARBA" id="ARBA00023125"/>
    </source>
</evidence>
<dbReference type="PANTHER" id="PTHR30126">
    <property type="entry name" value="HTH-TYPE TRANSCRIPTIONAL REGULATOR"/>
    <property type="match status" value="1"/>
</dbReference>
<dbReference type="PANTHER" id="PTHR30126:SF91">
    <property type="entry name" value="LYSR FAMILY TRANSCRIPTIONAL REGULATOR"/>
    <property type="match status" value="1"/>
</dbReference>
<dbReference type="EMBL" id="PYMJ01000043">
    <property type="protein sequence ID" value="PSU44740.1"/>
    <property type="molecule type" value="Genomic_DNA"/>
</dbReference>
<dbReference type="AlphaFoldDB" id="A0A2T3J7P9"/>
<proteinExistence type="inferred from homology"/>
<evidence type="ECO:0000313" key="6">
    <source>
        <dbReference type="EMBL" id="PSU44740.1"/>
    </source>
</evidence>
<dbReference type="GO" id="GO:0000976">
    <property type="term" value="F:transcription cis-regulatory region binding"/>
    <property type="evidence" value="ECO:0007669"/>
    <property type="project" value="TreeGrafter"/>
</dbReference>